<evidence type="ECO:0000259" key="8">
    <source>
        <dbReference type="Pfam" id="PF14360"/>
    </source>
</evidence>
<dbReference type="GO" id="GO:0046513">
    <property type="term" value="P:ceramide biosynthetic process"/>
    <property type="evidence" value="ECO:0007669"/>
    <property type="project" value="TreeGrafter"/>
</dbReference>
<dbReference type="PANTHER" id="PTHR21290:SF25">
    <property type="entry name" value="SPHINGOMYELIN SYNTHASE-RELATED PROTEIN 1"/>
    <property type="match status" value="1"/>
</dbReference>
<organism evidence="9">
    <name type="scientific">viral metagenome</name>
    <dbReference type="NCBI Taxonomy" id="1070528"/>
    <lineage>
        <taxon>unclassified sequences</taxon>
        <taxon>metagenomes</taxon>
        <taxon>organismal metagenomes</taxon>
    </lineage>
</organism>
<dbReference type="Pfam" id="PF14360">
    <property type="entry name" value="PAP2_C"/>
    <property type="match status" value="1"/>
</dbReference>
<feature type="transmembrane region" description="Helical" evidence="7">
    <location>
        <begin position="83"/>
        <end position="103"/>
    </location>
</feature>
<proteinExistence type="predicted"/>
<keyword evidence="3 7" id="KW-0812">Transmembrane</keyword>
<feature type="transmembrane region" description="Helical" evidence="7">
    <location>
        <begin position="7"/>
        <end position="26"/>
    </location>
</feature>
<feature type="transmembrane region" description="Helical" evidence="7">
    <location>
        <begin position="149"/>
        <end position="166"/>
    </location>
</feature>
<evidence type="ECO:0000256" key="2">
    <source>
        <dbReference type="ARBA" id="ARBA00022679"/>
    </source>
</evidence>
<dbReference type="EMBL" id="MN739151">
    <property type="protein sequence ID" value="QHS90857.1"/>
    <property type="molecule type" value="Genomic_DNA"/>
</dbReference>
<feature type="domain" description="Sphingomyelin synthase-like" evidence="8">
    <location>
        <begin position="119"/>
        <end position="187"/>
    </location>
</feature>
<evidence type="ECO:0000256" key="1">
    <source>
        <dbReference type="ARBA" id="ARBA00004141"/>
    </source>
</evidence>
<dbReference type="AlphaFoldDB" id="A0A6C0BEY0"/>
<evidence type="ECO:0000256" key="6">
    <source>
        <dbReference type="ARBA" id="ARBA00023136"/>
    </source>
</evidence>
<name>A0A6C0BEY0_9ZZZZ</name>
<feature type="transmembrane region" description="Helical" evidence="7">
    <location>
        <begin position="123"/>
        <end position="142"/>
    </location>
</feature>
<dbReference type="GO" id="GO:0005886">
    <property type="term" value="C:plasma membrane"/>
    <property type="evidence" value="ECO:0007669"/>
    <property type="project" value="TreeGrafter"/>
</dbReference>
<feature type="transmembrane region" description="Helical" evidence="7">
    <location>
        <begin position="172"/>
        <end position="188"/>
    </location>
</feature>
<evidence type="ECO:0000256" key="5">
    <source>
        <dbReference type="ARBA" id="ARBA00023098"/>
    </source>
</evidence>
<evidence type="ECO:0000256" key="7">
    <source>
        <dbReference type="SAM" id="Phobius"/>
    </source>
</evidence>
<evidence type="ECO:0000256" key="4">
    <source>
        <dbReference type="ARBA" id="ARBA00022989"/>
    </source>
</evidence>
<dbReference type="GO" id="GO:0005789">
    <property type="term" value="C:endoplasmic reticulum membrane"/>
    <property type="evidence" value="ECO:0007669"/>
    <property type="project" value="TreeGrafter"/>
</dbReference>
<dbReference type="GO" id="GO:0000139">
    <property type="term" value="C:Golgi membrane"/>
    <property type="evidence" value="ECO:0007669"/>
    <property type="project" value="TreeGrafter"/>
</dbReference>
<keyword evidence="5" id="KW-0443">Lipid metabolism</keyword>
<dbReference type="PANTHER" id="PTHR21290">
    <property type="entry name" value="SPHINGOMYELIN SYNTHETASE"/>
    <property type="match status" value="1"/>
</dbReference>
<evidence type="ECO:0000313" key="9">
    <source>
        <dbReference type="EMBL" id="QHS90857.1"/>
    </source>
</evidence>
<protein>
    <recommendedName>
        <fullName evidence="8">Sphingomyelin synthase-like domain-containing protein</fullName>
    </recommendedName>
</protein>
<accession>A0A6C0BEY0</accession>
<dbReference type="InterPro" id="IPR025749">
    <property type="entry name" value="Sphingomyelin_synth-like_dom"/>
</dbReference>
<dbReference type="GO" id="GO:0033188">
    <property type="term" value="F:sphingomyelin synthase activity"/>
    <property type="evidence" value="ECO:0007669"/>
    <property type="project" value="TreeGrafter"/>
</dbReference>
<evidence type="ECO:0000256" key="3">
    <source>
        <dbReference type="ARBA" id="ARBA00022692"/>
    </source>
</evidence>
<sequence length="189" mass="22412">MGEILDLVLLTISTCLFYFLSNFHTYNIGIKEGFQSPLKDALHDMLPDFSKYVYLRDVVLILFLVPLYFVYKNGTFLQYVYEFWESFMFIVMLKAITIFFTFLPASNPECARKKQINHCFHQIFSGHNSFVLLLCLLYLKYLSWSEHHFLLIVVISCTILYSFFILMTRAHYSVDIVISYIIVFLMYTQ</sequence>
<feature type="transmembrane region" description="Helical" evidence="7">
    <location>
        <begin position="52"/>
        <end position="71"/>
    </location>
</feature>
<dbReference type="InterPro" id="IPR045221">
    <property type="entry name" value="Sphingomyelin_synth-like"/>
</dbReference>
<comment type="subcellular location">
    <subcellularLocation>
        <location evidence="1">Membrane</location>
        <topology evidence="1">Multi-pass membrane protein</topology>
    </subcellularLocation>
</comment>
<keyword evidence="2" id="KW-0808">Transferase</keyword>
<reference evidence="9" key="1">
    <citation type="journal article" date="2020" name="Nature">
        <title>Giant virus diversity and host interactions through global metagenomics.</title>
        <authorList>
            <person name="Schulz F."/>
            <person name="Roux S."/>
            <person name="Paez-Espino D."/>
            <person name="Jungbluth S."/>
            <person name="Walsh D.A."/>
            <person name="Denef V.J."/>
            <person name="McMahon K.D."/>
            <person name="Konstantinidis K.T."/>
            <person name="Eloe-Fadrosh E.A."/>
            <person name="Kyrpides N.C."/>
            <person name="Woyke T."/>
        </authorList>
    </citation>
    <scope>NUCLEOTIDE SEQUENCE</scope>
    <source>
        <strain evidence="9">GVMAG-M-3300010354-11</strain>
    </source>
</reference>
<dbReference type="GO" id="GO:0047493">
    <property type="term" value="F:ceramide cholinephosphotransferase activity"/>
    <property type="evidence" value="ECO:0007669"/>
    <property type="project" value="TreeGrafter"/>
</dbReference>
<keyword evidence="6 7" id="KW-0472">Membrane</keyword>
<keyword evidence="4 7" id="KW-1133">Transmembrane helix</keyword>